<evidence type="ECO:0000256" key="1">
    <source>
        <dbReference type="SAM" id="Phobius"/>
    </source>
</evidence>
<comment type="caution">
    <text evidence="2">The sequence shown here is derived from an EMBL/GenBank/DDBJ whole genome shotgun (WGS) entry which is preliminary data.</text>
</comment>
<feature type="transmembrane region" description="Helical" evidence="1">
    <location>
        <begin position="74"/>
        <end position="97"/>
    </location>
</feature>
<dbReference type="AlphaFoldDB" id="A0A3A5H9Z1"/>
<dbReference type="Proteomes" id="UP000276542">
    <property type="component" value="Unassembled WGS sequence"/>
</dbReference>
<evidence type="ECO:0000313" key="3">
    <source>
        <dbReference type="Proteomes" id="UP000276542"/>
    </source>
</evidence>
<keyword evidence="3" id="KW-1185">Reference proteome</keyword>
<organism evidence="2 3">
    <name type="scientific">Nocardioides cavernaquae</name>
    <dbReference type="NCBI Taxonomy" id="2321396"/>
    <lineage>
        <taxon>Bacteria</taxon>
        <taxon>Bacillati</taxon>
        <taxon>Actinomycetota</taxon>
        <taxon>Actinomycetes</taxon>
        <taxon>Propionibacteriales</taxon>
        <taxon>Nocardioidaceae</taxon>
        <taxon>Nocardioides</taxon>
    </lineage>
</organism>
<dbReference type="EMBL" id="QYRP01000002">
    <property type="protein sequence ID" value="RJS47433.1"/>
    <property type="molecule type" value="Genomic_DNA"/>
</dbReference>
<reference evidence="3" key="1">
    <citation type="submission" date="2018-09" db="EMBL/GenBank/DDBJ databases">
        <authorList>
            <person name="Zhu H."/>
        </authorList>
    </citation>
    <scope>NUCLEOTIDE SEQUENCE [LARGE SCALE GENOMIC DNA]</scope>
    <source>
        <strain evidence="3">K1W22B-1</strain>
    </source>
</reference>
<protein>
    <submittedName>
        <fullName evidence="2">Uncharacterized protein</fullName>
    </submittedName>
</protein>
<sequence>MYWADGIRGFGDAGVVWALGGIFLVLIDHAVGKEIRYTTPGMLIWLPSLPVASGIALCWYMFRRTGSNTFGLKVIPTAGAYGCGLVAALTMAGVIWAGTW</sequence>
<accession>A0A3A5H9Z1</accession>
<proteinExistence type="predicted"/>
<keyword evidence="1" id="KW-1133">Transmembrane helix</keyword>
<keyword evidence="1" id="KW-0472">Membrane</keyword>
<feature type="transmembrane region" description="Helical" evidence="1">
    <location>
        <begin position="12"/>
        <end position="31"/>
    </location>
</feature>
<evidence type="ECO:0000313" key="2">
    <source>
        <dbReference type="EMBL" id="RJS47433.1"/>
    </source>
</evidence>
<keyword evidence="1" id="KW-0812">Transmembrane</keyword>
<gene>
    <name evidence="2" type="ORF">D4739_15225</name>
</gene>
<name>A0A3A5H9Z1_9ACTN</name>
<feature type="transmembrane region" description="Helical" evidence="1">
    <location>
        <begin position="43"/>
        <end position="62"/>
    </location>
</feature>